<reference evidence="1" key="2">
    <citation type="journal article" date="2021" name="PeerJ">
        <title>Extensive microbial diversity within the chicken gut microbiome revealed by metagenomics and culture.</title>
        <authorList>
            <person name="Gilroy R."/>
            <person name="Ravi A."/>
            <person name="Getino M."/>
            <person name="Pursley I."/>
            <person name="Horton D.L."/>
            <person name="Alikhan N.F."/>
            <person name="Baker D."/>
            <person name="Gharbi K."/>
            <person name="Hall N."/>
            <person name="Watson M."/>
            <person name="Adriaenssens E.M."/>
            <person name="Foster-Nyarko E."/>
            <person name="Jarju S."/>
            <person name="Secka A."/>
            <person name="Antonio M."/>
            <person name="Oren A."/>
            <person name="Chaudhuri R.R."/>
            <person name="La Ragione R."/>
            <person name="Hildebrand F."/>
            <person name="Pallen M.J."/>
        </authorList>
    </citation>
    <scope>NUCLEOTIDE SEQUENCE</scope>
    <source>
        <strain evidence="1">ChiSjej6B24-2974</strain>
    </source>
</reference>
<dbReference type="Gene3D" id="1.10.150.240">
    <property type="entry name" value="Putative phosphatase, domain 2"/>
    <property type="match status" value="1"/>
</dbReference>
<dbReference type="InterPro" id="IPR006439">
    <property type="entry name" value="HAD-SF_hydro_IA"/>
</dbReference>
<dbReference type="SUPFAM" id="SSF56784">
    <property type="entry name" value="HAD-like"/>
    <property type="match status" value="1"/>
</dbReference>
<evidence type="ECO:0000313" key="1">
    <source>
        <dbReference type="EMBL" id="HIQ83957.1"/>
    </source>
</evidence>
<dbReference type="NCBIfam" id="TIGR01549">
    <property type="entry name" value="HAD-SF-IA-v1"/>
    <property type="match status" value="1"/>
</dbReference>
<evidence type="ECO:0000313" key="2">
    <source>
        <dbReference type="Proteomes" id="UP000824260"/>
    </source>
</evidence>
<dbReference type="GO" id="GO:0008253">
    <property type="term" value="F:5'-nucleotidase activity"/>
    <property type="evidence" value="ECO:0007669"/>
    <property type="project" value="InterPro"/>
</dbReference>
<proteinExistence type="predicted"/>
<dbReference type="InterPro" id="IPR036412">
    <property type="entry name" value="HAD-like_sf"/>
</dbReference>
<dbReference type="InterPro" id="IPR011951">
    <property type="entry name" value="HAD-SF_hydro_IA_YjjG/PynA"/>
</dbReference>
<dbReference type="InterPro" id="IPR023198">
    <property type="entry name" value="PGP-like_dom2"/>
</dbReference>
<dbReference type="Gene3D" id="3.40.50.1000">
    <property type="entry name" value="HAD superfamily/HAD-like"/>
    <property type="match status" value="1"/>
</dbReference>
<dbReference type="Pfam" id="PF00702">
    <property type="entry name" value="Hydrolase"/>
    <property type="match status" value="1"/>
</dbReference>
<dbReference type="PANTHER" id="PTHR47478">
    <property type="match status" value="1"/>
</dbReference>
<dbReference type="PANTHER" id="PTHR47478:SF1">
    <property type="entry name" value="PYRIMIDINE 5'-NUCLEOTIDASE YJJG"/>
    <property type="match status" value="1"/>
</dbReference>
<dbReference type="EMBL" id="DVFZ01000119">
    <property type="protein sequence ID" value="HIQ83957.1"/>
    <property type="molecule type" value="Genomic_DNA"/>
</dbReference>
<dbReference type="Proteomes" id="UP000824260">
    <property type="component" value="Unassembled WGS sequence"/>
</dbReference>
<protein>
    <submittedName>
        <fullName evidence="1">Noncanonical pyrimidine nucleotidase, YjjG family</fullName>
    </submittedName>
</protein>
<dbReference type="NCBIfam" id="TIGR02254">
    <property type="entry name" value="YjjG_YfnB"/>
    <property type="match status" value="1"/>
</dbReference>
<reference evidence="1" key="1">
    <citation type="submission" date="2020-10" db="EMBL/GenBank/DDBJ databases">
        <authorList>
            <person name="Gilroy R."/>
        </authorList>
    </citation>
    <scope>NUCLEOTIDE SEQUENCE</scope>
    <source>
        <strain evidence="1">ChiSjej6B24-2974</strain>
    </source>
</reference>
<name>A0A9D0ZPG9_9FIRM</name>
<accession>A0A9D0ZPG9</accession>
<dbReference type="SFLD" id="SFLDS00003">
    <property type="entry name" value="Haloacid_Dehalogenase"/>
    <property type="match status" value="1"/>
</dbReference>
<organism evidence="1 2">
    <name type="scientific">Candidatus Pullichristensenella stercorigallinarum</name>
    <dbReference type="NCBI Taxonomy" id="2840909"/>
    <lineage>
        <taxon>Bacteria</taxon>
        <taxon>Bacillati</taxon>
        <taxon>Bacillota</taxon>
        <taxon>Clostridia</taxon>
        <taxon>Candidatus Pullichristensenella</taxon>
    </lineage>
</organism>
<dbReference type="SFLD" id="SFLDG01129">
    <property type="entry name" value="C1.5:_HAD__Beta-PGM__Phosphata"/>
    <property type="match status" value="1"/>
</dbReference>
<sequence>MLYDAILIDADDTLFDFRGAEKNAIGEIITRLGIEDASAPQVYHRLNKACWEAFERGEVTQAELRVRRFRDFLHYYEIEVDPQEVGEAYTEVLATQGMLLPGALEAVQAVAARLPVAIVTNGITMVQRGRMERSPLKEYVSAFIISGEMGFQKPDPRMLYAALDALGGVDRQRALMVGDSLTSDILAANRAGIDACWFNPEGKVAPDEYQIRYEIDDIRALPQIALG</sequence>
<dbReference type="InterPro" id="IPR052550">
    <property type="entry name" value="Pyrimidine_5'-ntase_YjjG"/>
</dbReference>
<gene>
    <name evidence="1" type="ORF">IAA52_12765</name>
</gene>
<dbReference type="InterPro" id="IPR023214">
    <property type="entry name" value="HAD_sf"/>
</dbReference>
<comment type="caution">
    <text evidence="1">The sequence shown here is derived from an EMBL/GenBank/DDBJ whole genome shotgun (WGS) entry which is preliminary data.</text>
</comment>
<dbReference type="AlphaFoldDB" id="A0A9D0ZPG9"/>